<name>C4GB83_9FIRM</name>
<keyword evidence="1" id="KW-1133">Transmembrane helix</keyword>
<evidence type="ECO:0000313" key="2">
    <source>
        <dbReference type="EMBL" id="EEP28376.1"/>
    </source>
</evidence>
<dbReference type="Proteomes" id="UP000003494">
    <property type="component" value="Unassembled WGS sequence"/>
</dbReference>
<dbReference type="eggNOG" id="ENOG5030U4Y">
    <property type="taxonomic scope" value="Bacteria"/>
</dbReference>
<gene>
    <name evidence="2" type="ORF">GCWU000342_01184</name>
</gene>
<reference evidence="2" key="1">
    <citation type="submission" date="2009-04" db="EMBL/GenBank/DDBJ databases">
        <authorList>
            <person name="Weinstock G."/>
            <person name="Sodergren E."/>
            <person name="Clifton S."/>
            <person name="Fulton L."/>
            <person name="Fulton B."/>
            <person name="Courtney L."/>
            <person name="Fronick C."/>
            <person name="Harrison M."/>
            <person name="Strong C."/>
            <person name="Farmer C."/>
            <person name="Delahaunty K."/>
            <person name="Markovic C."/>
            <person name="Hall O."/>
            <person name="Minx P."/>
            <person name="Tomlinson C."/>
            <person name="Mitreva M."/>
            <person name="Nelson J."/>
            <person name="Hou S."/>
            <person name="Wollam A."/>
            <person name="Pepin K.H."/>
            <person name="Johnson M."/>
            <person name="Bhonagiri V."/>
            <person name="Nash W.E."/>
            <person name="Warren W."/>
            <person name="Chinwalla A."/>
            <person name="Mardis E.R."/>
            <person name="Wilson R.K."/>
        </authorList>
    </citation>
    <scope>NUCLEOTIDE SEQUENCE [LARGE SCALE GENOMIC DNA]</scope>
    <source>
        <strain evidence="2">DSM 14600</strain>
    </source>
</reference>
<dbReference type="RefSeq" id="WP_006906194.1">
    <property type="nucleotide sequence ID" value="NZ_GG665866.1"/>
</dbReference>
<accession>C4GB83</accession>
<dbReference type="AlphaFoldDB" id="C4GB83"/>
<evidence type="ECO:0000313" key="3">
    <source>
        <dbReference type="Proteomes" id="UP000003494"/>
    </source>
</evidence>
<feature type="transmembrane region" description="Helical" evidence="1">
    <location>
        <begin position="6"/>
        <end position="25"/>
    </location>
</feature>
<sequence length="166" mass="18967">MNQTILIVSIVALVWLILFILFMLIGKKNKAKASSYLVNNKDKAIVHLYCRKIKIDNQDISVFNPVSGENLEKILALSAGNHSFEGIFESTDVFLGKTRNLKTEKIQFDLYLEEGHTYTVAMYPYPPEERKDYNTASTETDILTIPLTLYEGSDNIKAYIICYKED</sequence>
<evidence type="ECO:0000256" key="1">
    <source>
        <dbReference type="SAM" id="Phobius"/>
    </source>
</evidence>
<dbReference type="EMBL" id="ACIP02000002">
    <property type="protein sequence ID" value="EEP28376.1"/>
    <property type="molecule type" value="Genomic_DNA"/>
</dbReference>
<dbReference type="HOGENOM" id="CLU_136178_0_0_9"/>
<organism evidence="2 3">
    <name type="scientific">Shuttleworthella satelles DSM 14600</name>
    <dbReference type="NCBI Taxonomy" id="626523"/>
    <lineage>
        <taxon>Bacteria</taxon>
        <taxon>Bacillati</taxon>
        <taxon>Bacillota</taxon>
        <taxon>Clostridia</taxon>
        <taxon>Lachnospirales</taxon>
        <taxon>Lachnospiraceae</taxon>
        <taxon>Shuttleworthella</taxon>
    </lineage>
</organism>
<keyword evidence="1" id="KW-0472">Membrane</keyword>
<keyword evidence="3" id="KW-1185">Reference proteome</keyword>
<keyword evidence="1" id="KW-0812">Transmembrane</keyword>
<comment type="caution">
    <text evidence="2">The sequence shown here is derived from an EMBL/GenBank/DDBJ whole genome shotgun (WGS) entry which is preliminary data.</text>
</comment>
<proteinExistence type="predicted"/>
<protein>
    <submittedName>
        <fullName evidence="2">Uncharacterized protein</fullName>
    </submittedName>
</protein>